<comment type="similarity">
    <text evidence="1">Belongs to the GST superfamily.</text>
</comment>
<dbReference type="PANTHER" id="PTHR44051:SF8">
    <property type="entry name" value="GLUTATHIONE S-TRANSFERASE GSTA"/>
    <property type="match status" value="1"/>
</dbReference>
<organism evidence="4 5">
    <name type="scientific">Methylobacterium komagatae</name>
    <dbReference type="NCBI Taxonomy" id="374425"/>
    <lineage>
        <taxon>Bacteria</taxon>
        <taxon>Pseudomonadati</taxon>
        <taxon>Pseudomonadota</taxon>
        <taxon>Alphaproteobacteria</taxon>
        <taxon>Hyphomicrobiales</taxon>
        <taxon>Methylobacteriaceae</taxon>
        <taxon>Methylobacterium</taxon>
    </lineage>
</organism>
<dbReference type="Gene3D" id="1.20.1050.10">
    <property type="match status" value="1"/>
</dbReference>
<reference evidence="5" key="1">
    <citation type="journal article" date="2019" name="Int. J. Syst. Evol. Microbiol.">
        <title>The Global Catalogue of Microorganisms (GCM) 10K type strain sequencing project: providing services to taxonomists for standard genome sequencing and annotation.</title>
        <authorList>
            <consortium name="The Broad Institute Genomics Platform"/>
            <consortium name="The Broad Institute Genome Sequencing Center for Infectious Disease"/>
            <person name="Wu L."/>
            <person name="Ma J."/>
        </authorList>
    </citation>
    <scope>NUCLEOTIDE SEQUENCE [LARGE SCALE GENOMIC DNA]</scope>
    <source>
        <strain evidence="5">CCUG 48316</strain>
    </source>
</reference>
<dbReference type="CDD" id="cd03188">
    <property type="entry name" value="GST_C_Beta"/>
    <property type="match status" value="1"/>
</dbReference>
<dbReference type="RefSeq" id="WP_378966440.1">
    <property type="nucleotide sequence ID" value="NZ_JBHSWN010000001.1"/>
</dbReference>
<comment type="caution">
    <text evidence="4">The sequence shown here is derived from an EMBL/GenBank/DDBJ whole genome shotgun (WGS) entry which is preliminary data.</text>
</comment>
<dbReference type="PROSITE" id="PS50404">
    <property type="entry name" value="GST_NTER"/>
    <property type="match status" value="1"/>
</dbReference>
<name>A0ABW2BDD5_9HYPH</name>
<dbReference type="InterPro" id="IPR040079">
    <property type="entry name" value="Glutathione_S-Trfase"/>
</dbReference>
<evidence type="ECO:0000313" key="4">
    <source>
        <dbReference type="EMBL" id="MFC6788422.1"/>
    </source>
</evidence>
<dbReference type="InterPro" id="IPR036282">
    <property type="entry name" value="Glutathione-S-Trfase_C_sf"/>
</dbReference>
<dbReference type="Pfam" id="PF00043">
    <property type="entry name" value="GST_C"/>
    <property type="match status" value="1"/>
</dbReference>
<gene>
    <name evidence="4" type="ORF">ACFQE0_01515</name>
</gene>
<protein>
    <submittedName>
        <fullName evidence="4">Glutathione S-transferase family protein</fullName>
    </submittedName>
</protein>
<evidence type="ECO:0000313" key="5">
    <source>
        <dbReference type="Proteomes" id="UP001596292"/>
    </source>
</evidence>
<dbReference type="Proteomes" id="UP001596292">
    <property type="component" value="Unassembled WGS sequence"/>
</dbReference>
<accession>A0ABW2BDD5</accession>
<dbReference type="SUPFAM" id="SSF52833">
    <property type="entry name" value="Thioredoxin-like"/>
    <property type="match status" value="1"/>
</dbReference>
<dbReference type="Pfam" id="PF02798">
    <property type="entry name" value="GST_N"/>
    <property type="match status" value="1"/>
</dbReference>
<dbReference type="CDD" id="cd03057">
    <property type="entry name" value="GST_N_Beta"/>
    <property type="match status" value="1"/>
</dbReference>
<dbReference type="SFLD" id="SFLDG01150">
    <property type="entry name" value="Main.1:_Beta-like"/>
    <property type="match status" value="1"/>
</dbReference>
<sequence length="213" mass="23629">MTRTLYYAPGACSLAAHIILEESGLPYEGKALDLAKGDQRSGQYLAINDRGRVPALVEDGWVLTECAAIMRYVARQVPDKGLWPTDLREMATADEWLGWLASSHHVTYAHARRAERYTDDEEAFEGIRAKAADTFGDLCTMTEVRLSHGGWAVGESYGVVDAYLLVFWLWGRGQVMKFDMAGRFPAWTAHAKRVAARPAVQAVLAREELTPPA</sequence>
<dbReference type="InterPro" id="IPR004046">
    <property type="entry name" value="GST_C"/>
</dbReference>
<dbReference type="PROSITE" id="PS50405">
    <property type="entry name" value="GST_CTER"/>
    <property type="match status" value="1"/>
</dbReference>
<dbReference type="SFLD" id="SFLDG00358">
    <property type="entry name" value="Main_(cytGST)"/>
    <property type="match status" value="1"/>
</dbReference>
<dbReference type="PANTHER" id="PTHR44051">
    <property type="entry name" value="GLUTATHIONE S-TRANSFERASE-RELATED"/>
    <property type="match status" value="1"/>
</dbReference>
<dbReference type="EMBL" id="JBHSWN010000001">
    <property type="protein sequence ID" value="MFC6788422.1"/>
    <property type="molecule type" value="Genomic_DNA"/>
</dbReference>
<dbReference type="InterPro" id="IPR010987">
    <property type="entry name" value="Glutathione-S-Trfase_C-like"/>
</dbReference>
<evidence type="ECO:0000259" key="2">
    <source>
        <dbReference type="PROSITE" id="PS50404"/>
    </source>
</evidence>
<dbReference type="SUPFAM" id="SSF47616">
    <property type="entry name" value="GST C-terminal domain-like"/>
    <property type="match status" value="1"/>
</dbReference>
<feature type="domain" description="GST N-terminal" evidence="2">
    <location>
        <begin position="1"/>
        <end position="81"/>
    </location>
</feature>
<keyword evidence="5" id="KW-1185">Reference proteome</keyword>
<dbReference type="SFLD" id="SFLDS00019">
    <property type="entry name" value="Glutathione_Transferase_(cytos"/>
    <property type="match status" value="1"/>
</dbReference>
<dbReference type="InterPro" id="IPR036249">
    <property type="entry name" value="Thioredoxin-like_sf"/>
</dbReference>
<dbReference type="Gene3D" id="3.40.30.10">
    <property type="entry name" value="Glutaredoxin"/>
    <property type="match status" value="1"/>
</dbReference>
<feature type="domain" description="GST C-terminal" evidence="3">
    <location>
        <begin position="86"/>
        <end position="213"/>
    </location>
</feature>
<proteinExistence type="inferred from homology"/>
<evidence type="ECO:0000259" key="3">
    <source>
        <dbReference type="PROSITE" id="PS50405"/>
    </source>
</evidence>
<dbReference type="InterPro" id="IPR004045">
    <property type="entry name" value="Glutathione_S-Trfase_N"/>
</dbReference>
<evidence type="ECO:0000256" key="1">
    <source>
        <dbReference type="RuleBase" id="RU003494"/>
    </source>
</evidence>